<gene>
    <name evidence="1" type="ORF">NCTC13043_01475</name>
</gene>
<dbReference type="AlphaFoldDB" id="A0A379F2J4"/>
<sequence length="338" mass="38561">MKRLITLIFILYAFVIVMAQSQQTYQPYFQKGQCVNYEYSYKVICRNIADGKTNNTINGYQLLQADNMNNIFEGAKPGEVYDNAFSLRLIEATNYTYTMELDIIKPCNITKVVTEQERKIIDAVTKAFQNVKPIITFPKDMSSLIINNKRELIKEIGLNLWKTVANNTQVAEELNNDVPTLDETVRQTMEQFGEGNALFDELDIICPGFKTFTLAYCQPFVLGQFVSGPPLDGKNKDEVYQKESASISKKGELDFASSTDFFRLANIPLDTITTSGNNRDAYFIKDLPQYTTEDDVLCTIEINIQSNSDTWVNHYRASSMARFENAIWTGIEDLKRTK</sequence>
<protein>
    <submittedName>
        <fullName evidence="1">Uncharacterized protein</fullName>
    </submittedName>
</protein>
<dbReference type="EMBL" id="UGTP01000001">
    <property type="protein sequence ID" value="SUC12858.1"/>
    <property type="molecule type" value="Genomic_DNA"/>
</dbReference>
<proteinExistence type="predicted"/>
<dbReference type="OrthoDB" id="1069583at2"/>
<evidence type="ECO:0000313" key="1">
    <source>
        <dbReference type="EMBL" id="SUC12858.1"/>
    </source>
</evidence>
<dbReference type="GeneID" id="78571158"/>
<evidence type="ECO:0000313" key="2">
    <source>
        <dbReference type="Proteomes" id="UP000254235"/>
    </source>
</evidence>
<dbReference type="Proteomes" id="UP000254235">
    <property type="component" value="Unassembled WGS sequence"/>
</dbReference>
<accession>A0A379F2J4</accession>
<name>A0A379F2J4_9BACT</name>
<dbReference type="RefSeq" id="WP_115083532.1">
    <property type="nucleotide sequence ID" value="NZ_UGTP01000001.1"/>
</dbReference>
<organism evidence="1 2">
    <name type="scientific">Prevotella pallens</name>
    <dbReference type="NCBI Taxonomy" id="60133"/>
    <lineage>
        <taxon>Bacteria</taxon>
        <taxon>Pseudomonadati</taxon>
        <taxon>Bacteroidota</taxon>
        <taxon>Bacteroidia</taxon>
        <taxon>Bacteroidales</taxon>
        <taxon>Prevotellaceae</taxon>
        <taxon>Prevotella</taxon>
    </lineage>
</organism>
<reference evidence="1 2" key="1">
    <citation type="submission" date="2018-06" db="EMBL/GenBank/DDBJ databases">
        <authorList>
            <consortium name="Pathogen Informatics"/>
            <person name="Doyle S."/>
        </authorList>
    </citation>
    <scope>NUCLEOTIDE SEQUENCE [LARGE SCALE GENOMIC DNA]</scope>
    <source>
        <strain evidence="1 2">NCTC13043</strain>
    </source>
</reference>